<dbReference type="Proteomes" id="UP001230504">
    <property type="component" value="Unassembled WGS sequence"/>
</dbReference>
<evidence type="ECO:0000313" key="1">
    <source>
        <dbReference type="EMBL" id="KAK1600400.1"/>
    </source>
</evidence>
<evidence type="ECO:0000313" key="2">
    <source>
        <dbReference type="Proteomes" id="UP001230504"/>
    </source>
</evidence>
<dbReference type="EMBL" id="JAHLJV010000001">
    <property type="protein sequence ID" value="KAK1600400.1"/>
    <property type="molecule type" value="Genomic_DNA"/>
</dbReference>
<gene>
    <name evidence="1" type="ORF">LY79DRAFT_664693</name>
</gene>
<sequence>MNRKWKKTSIWNGEDMMNGVGGFSTAALTRGHVLHPGSIPDRGLACDRWRLRGMTDGPELPLVFSVRAFC</sequence>
<keyword evidence="2" id="KW-1185">Reference proteome</keyword>
<comment type="caution">
    <text evidence="1">The sequence shown here is derived from an EMBL/GenBank/DDBJ whole genome shotgun (WGS) entry which is preliminary data.</text>
</comment>
<protein>
    <submittedName>
        <fullName evidence="1">Uncharacterized protein</fullName>
    </submittedName>
</protein>
<organism evidence="1 2">
    <name type="scientific">Colletotrichum navitas</name>
    <dbReference type="NCBI Taxonomy" id="681940"/>
    <lineage>
        <taxon>Eukaryota</taxon>
        <taxon>Fungi</taxon>
        <taxon>Dikarya</taxon>
        <taxon>Ascomycota</taxon>
        <taxon>Pezizomycotina</taxon>
        <taxon>Sordariomycetes</taxon>
        <taxon>Hypocreomycetidae</taxon>
        <taxon>Glomerellales</taxon>
        <taxon>Glomerellaceae</taxon>
        <taxon>Colletotrichum</taxon>
        <taxon>Colletotrichum graminicola species complex</taxon>
    </lineage>
</organism>
<dbReference type="AlphaFoldDB" id="A0AAD8QDI1"/>
<name>A0AAD8QDI1_9PEZI</name>
<dbReference type="RefSeq" id="XP_060420896.1">
    <property type="nucleotide sequence ID" value="XM_060562940.1"/>
</dbReference>
<reference evidence="1" key="1">
    <citation type="submission" date="2021-06" db="EMBL/GenBank/DDBJ databases">
        <title>Comparative genomics, transcriptomics and evolutionary studies reveal genomic signatures of adaptation to plant cell wall in hemibiotrophic fungi.</title>
        <authorList>
            <consortium name="DOE Joint Genome Institute"/>
            <person name="Baroncelli R."/>
            <person name="Diaz J.F."/>
            <person name="Benocci T."/>
            <person name="Peng M."/>
            <person name="Battaglia E."/>
            <person name="Haridas S."/>
            <person name="Andreopoulos W."/>
            <person name="Labutti K."/>
            <person name="Pangilinan J."/>
            <person name="Floch G.L."/>
            <person name="Makela M.R."/>
            <person name="Henrissat B."/>
            <person name="Grigoriev I.V."/>
            <person name="Crouch J.A."/>
            <person name="De Vries R.P."/>
            <person name="Sukno S.A."/>
            <person name="Thon M.R."/>
        </authorList>
    </citation>
    <scope>NUCLEOTIDE SEQUENCE</scope>
    <source>
        <strain evidence="1">CBS 125086</strain>
    </source>
</reference>
<accession>A0AAD8QDI1</accession>
<dbReference type="GeneID" id="85447180"/>
<proteinExistence type="predicted"/>